<protein>
    <submittedName>
        <fullName evidence="2">Uncharacterized protein</fullName>
    </submittedName>
</protein>
<organism evidence="2 3">
    <name type="scientific">Elysia marginata</name>
    <dbReference type="NCBI Taxonomy" id="1093978"/>
    <lineage>
        <taxon>Eukaryota</taxon>
        <taxon>Metazoa</taxon>
        <taxon>Spiralia</taxon>
        <taxon>Lophotrochozoa</taxon>
        <taxon>Mollusca</taxon>
        <taxon>Gastropoda</taxon>
        <taxon>Heterobranchia</taxon>
        <taxon>Euthyneura</taxon>
        <taxon>Panpulmonata</taxon>
        <taxon>Sacoglossa</taxon>
        <taxon>Placobranchoidea</taxon>
        <taxon>Plakobranchidae</taxon>
        <taxon>Elysia</taxon>
    </lineage>
</organism>
<evidence type="ECO:0000313" key="3">
    <source>
        <dbReference type="Proteomes" id="UP000762676"/>
    </source>
</evidence>
<accession>A0AAV4EGR4</accession>
<feature type="chain" id="PRO_5044022485" evidence="1">
    <location>
        <begin position="19"/>
        <end position="135"/>
    </location>
</feature>
<dbReference type="AlphaFoldDB" id="A0AAV4EGR4"/>
<gene>
    <name evidence="2" type="ORF">ElyMa_000060800</name>
</gene>
<name>A0AAV4EGR4_9GAST</name>
<keyword evidence="3" id="KW-1185">Reference proteome</keyword>
<dbReference type="Proteomes" id="UP000762676">
    <property type="component" value="Unassembled WGS sequence"/>
</dbReference>
<evidence type="ECO:0000313" key="2">
    <source>
        <dbReference type="EMBL" id="GFR59703.1"/>
    </source>
</evidence>
<comment type="caution">
    <text evidence="2">The sequence shown here is derived from an EMBL/GenBank/DDBJ whole genome shotgun (WGS) entry which is preliminary data.</text>
</comment>
<reference evidence="2 3" key="1">
    <citation type="journal article" date="2021" name="Elife">
        <title>Chloroplast acquisition without the gene transfer in kleptoplastic sea slugs, Plakobranchus ocellatus.</title>
        <authorList>
            <person name="Maeda T."/>
            <person name="Takahashi S."/>
            <person name="Yoshida T."/>
            <person name="Shimamura S."/>
            <person name="Takaki Y."/>
            <person name="Nagai Y."/>
            <person name="Toyoda A."/>
            <person name="Suzuki Y."/>
            <person name="Arimoto A."/>
            <person name="Ishii H."/>
            <person name="Satoh N."/>
            <person name="Nishiyama T."/>
            <person name="Hasebe M."/>
            <person name="Maruyama T."/>
            <person name="Minagawa J."/>
            <person name="Obokata J."/>
            <person name="Shigenobu S."/>
        </authorList>
    </citation>
    <scope>NUCLEOTIDE SEQUENCE [LARGE SCALE GENOMIC DNA]</scope>
</reference>
<dbReference type="EMBL" id="BMAT01000103">
    <property type="protein sequence ID" value="GFR59703.1"/>
    <property type="molecule type" value="Genomic_DNA"/>
</dbReference>
<sequence length="135" mass="15487">MIVTLVLTSALVAFHSQAAKPSLSPHWTLQAAKPSLSPHSGHCRLLNHLYRLTGHCRLLNHLYRLRVSHTDECRCGSGIQDAEHVLQRCPRSKILRTETWPTELSLQQKLWENFQDQKITADFIDRTDIMVLQPI</sequence>
<keyword evidence="1" id="KW-0732">Signal</keyword>
<feature type="signal peptide" evidence="1">
    <location>
        <begin position="1"/>
        <end position="18"/>
    </location>
</feature>
<proteinExistence type="predicted"/>
<evidence type="ECO:0000256" key="1">
    <source>
        <dbReference type="SAM" id="SignalP"/>
    </source>
</evidence>